<organism evidence="3 4">
    <name type="scientific">Pseudonocardia nematodicida</name>
    <dbReference type="NCBI Taxonomy" id="1206997"/>
    <lineage>
        <taxon>Bacteria</taxon>
        <taxon>Bacillati</taxon>
        <taxon>Actinomycetota</taxon>
        <taxon>Actinomycetes</taxon>
        <taxon>Pseudonocardiales</taxon>
        <taxon>Pseudonocardiaceae</taxon>
        <taxon>Pseudonocardia</taxon>
    </lineage>
</organism>
<dbReference type="Proteomes" id="UP001494902">
    <property type="component" value="Unassembled WGS sequence"/>
</dbReference>
<feature type="transmembrane region" description="Helical" evidence="1">
    <location>
        <begin position="38"/>
        <end position="58"/>
    </location>
</feature>
<evidence type="ECO:0000313" key="4">
    <source>
        <dbReference type="Proteomes" id="UP001494902"/>
    </source>
</evidence>
<sequence length="417" mass="45479">MPSRSIISTLFFAVSLALLATAIYRARGIRSAPRQPDVTALVWLLLLLSASFAVQAPATRAVLNLIQINLGQLLGNGLTLVAACAATAMVLFTLYDPHEARRRLRIRQILLATSLGLMTVMFLANPARPEEFTDPAAPVGIIVYYFVYLAYLAYALVDLLVLIRRRAQGETDGWVRAGMRTVSLACGVGLLYTVARMVNLTISYTGVQVKVPGDKTYGILEFIVAAVLPACSVLLAIAGFTLRRWGPVVASPVVAIARTIRHRRAYRRLAPLWAEVHRVLPRTYLQDRDSRTRPSLRLYGRVVEICDAEMLSRPMLPPEQRNAAFNAARSEGYSVEESEAIADAVVLMAGLSSIDDNGTAPQLDVSPSELTSRHALQGIDLDREATRLERVAAAYLGIDLVRRLTNSVSAATGGPSR</sequence>
<feature type="transmembrane region" description="Helical" evidence="1">
    <location>
        <begin position="6"/>
        <end position="26"/>
    </location>
</feature>
<dbReference type="NCBIfam" id="NF042915">
    <property type="entry name" value="MAB_1171c_fam"/>
    <property type="match status" value="1"/>
</dbReference>
<keyword evidence="1" id="KW-1133">Transmembrane helix</keyword>
<reference evidence="3 4" key="1">
    <citation type="submission" date="2024-03" db="EMBL/GenBank/DDBJ databases">
        <title>Draft genome sequence of Pseudonocardia nematodicida JCM 31783.</title>
        <authorList>
            <person name="Butdee W."/>
            <person name="Duangmal K."/>
        </authorList>
    </citation>
    <scope>NUCLEOTIDE SEQUENCE [LARGE SCALE GENOMIC DNA]</scope>
    <source>
        <strain evidence="3 4">JCM 31783</strain>
    </source>
</reference>
<keyword evidence="4" id="KW-1185">Reference proteome</keyword>
<accession>A0ABV1KG36</accession>
<evidence type="ECO:0000256" key="1">
    <source>
        <dbReference type="SAM" id="Phobius"/>
    </source>
</evidence>
<dbReference type="RefSeq" id="WP_349299924.1">
    <property type="nucleotide sequence ID" value="NZ_JBEDNQ010000008.1"/>
</dbReference>
<keyword evidence="1" id="KW-0472">Membrane</keyword>
<feature type="transmembrane region" description="Helical" evidence="1">
    <location>
        <begin position="222"/>
        <end position="242"/>
    </location>
</feature>
<keyword evidence="1" id="KW-0812">Transmembrane</keyword>
<gene>
    <name evidence="3" type="ORF">WIS52_20520</name>
</gene>
<dbReference type="InterPro" id="IPR050039">
    <property type="entry name" value="MAB_1171c-like"/>
</dbReference>
<evidence type="ECO:0000259" key="2">
    <source>
        <dbReference type="Pfam" id="PF20182"/>
    </source>
</evidence>
<feature type="transmembrane region" description="Helical" evidence="1">
    <location>
        <begin position="109"/>
        <end position="127"/>
    </location>
</feature>
<protein>
    <submittedName>
        <fullName evidence="3">MAB_1171c family putative transporter</fullName>
    </submittedName>
</protein>
<feature type="transmembrane region" description="Helical" evidence="1">
    <location>
        <begin position="78"/>
        <end position="97"/>
    </location>
</feature>
<dbReference type="EMBL" id="JBEDNQ010000008">
    <property type="protein sequence ID" value="MEQ3552859.1"/>
    <property type="molecule type" value="Genomic_DNA"/>
</dbReference>
<dbReference type="InterPro" id="IPR046675">
    <property type="entry name" value="DUF6545"/>
</dbReference>
<dbReference type="Pfam" id="PF20182">
    <property type="entry name" value="DUF6545"/>
    <property type="match status" value="1"/>
</dbReference>
<feature type="transmembrane region" description="Helical" evidence="1">
    <location>
        <begin position="182"/>
        <end position="202"/>
    </location>
</feature>
<name>A0ABV1KG36_9PSEU</name>
<feature type="transmembrane region" description="Helical" evidence="1">
    <location>
        <begin position="139"/>
        <end position="161"/>
    </location>
</feature>
<proteinExistence type="predicted"/>
<feature type="domain" description="DUF6545" evidence="2">
    <location>
        <begin position="260"/>
        <end position="395"/>
    </location>
</feature>
<evidence type="ECO:0000313" key="3">
    <source>
        <dbReference type="EMBL" id="MEQ3552859.1"/>
    </source>
</evidence>
<comment type="caution">
    <text evidence="3">The sequence shown here is derived from an EMBL/GenBank/DDBJ whole genome shotgun (WGS) entry which is preliminary data.</text>
</comment>